<dbReference type="InterPro" id="IPR008271">
    <property type="entry name" value="Ser/Thr_kinase_AS"/>
</dbReference>
<keyword evidence="1" id="KW-0808">Transferase</keyword>
<evidence type="ECO:0000256" key="1">
    <source>
        <dbReference type="ARBA" id="ARBA00022679"/>
    </source>
</evidence>
<feature type="repeat" description="TPR" evidence="5">
    <location>
        <begin position="783"/>
        <end position="816"/>
    </location>
</feature>
<dbReference type="InterPro" id="IPR011990">
    <property type="entry name" value="TPR-like_helical_dom_sf"/>
</dbReference>
<dbReference type="Gene3D" id="3.30.200.20">
    <property type="entry name" value="Phosphorylase Kinase, domain 1"/>
    <property type="match status" value="1"/>
</dbReference>
<feature type="repeat" description="TPR" evidence="5">
    <location>
        <begin position="851"/>
        <end position="884"/>
    </location>
</feature>
<dbReference type="CDD" id="cd14014">
    <property type="entry name" value="STKc_PknB_like"/>
    <property type="match status" value="1"/>
</dbReference>
<evidence type="ECO:0000256" key="4">
    <source>
        <dbReference type="ARBA" id="ARBA00022840"/>
    </source>
</evidence>
<feature type="region of interest" description="Disordered" evidence="7">
    <location>
        <begin position="211"/>
        <end position="234"/>
    </location>
</feature>
<evidence type="ECO:0000256" key="6">
    <source>
        <dbReference type="SAM" id="Coils"/>
    </source>
</evidence>
<accession>A0A6P2CQW0</accession>
<dbReference type="InterPro" id="IPR011009">
    <property type="entry name" value="Kinase-like_dom_sf"/>
</dbReference>
<evidence type="ECO:0000256" key="7">
    <source>
        <dbReference type="SAM" id="MobiDB-lite"/>
    </source>
</evidence>
<dbReference type="RefSeq" id="WP_162666024.1">
    <property type="nucleotide sequence ID" value="NZ_LR593886.1"/>
</dbReference>
<dbReference type="Pfam" id="PF00069">
    <property type="entry name" value="Pkinase"/>
    <property type="match status" value="1"/>
</dbReference>
<evidence type="ECO:0000256" key="5">
    <source>
        <dbReference type="PROSITE-ProRule" id="PRU00339"/>
    </source>
</evidence>
<feature type="transmembrane region" description="Helical" evidence="8">
    <location>
        <begin position="368"/>
        <end position="387"/>
    </location>
</feature>
<dbReference type="PROSITE" id="PS50005">
    <property type="entry name" value="TPR"/>
    <property type="match status" value="4"/>
</dbReference>
<dbReference type="GO" id="GO:0005524">
    <property type="term" value="F:ATP binding"/>
    <property type="evidence" value="ECO:0007669"/>
    <property type="project" value="UniProtKB-KW"/>
</dbReference>
<evidence type="ECO:0000313" key="10">
    <source>
        <dbReference type="EMBL" id="VTR90957.1"/>
    </source>
</evidence>
<dbReference type="Gene3D" id="1.10.510.10">
    <property type="entry name" value="Transferase(Phosphotransferase) domain 1"/>
    <property type="match status" value="1"/>
</dbReference>
<name>A0A6P2CQW0_9BACT</name>
<dbReference type="InterPro" id="IPR019734">
    <property type="entry name" value="TPR_rpt"/>
</dbReference>
<dbReference type="SUPFAM" id="SSF48452">
    <property type="entry name" value="TPR-like"/>
    <property type="match status" value="1"/>
</dbReference>
<feature type="repeat" description="TPR" evidence="5">
    <location>
        <begin position="919"/>
        <end position="952"/>
    </location>
</feature>
<evidence type="ECO:0000256" key="3">
    <source>
        <dbReference type="ARBA" id="ARBA00022777"/>
    </source>
</evidence>
<dbReference type="AlphaFoldDB" id="A0A6P2CQW0"/>
<reference evidence="10 11" key="1">
    <citation type="submission" date="2019-05" db="EMBL/GenBank/DDBJ databases">
        <authorList>
            <consortium name="Science for Life Laboratories"/>
        </authorList>
    </citation>
    <scope>NUCLEOTIDE SEQUENCE [LARGE SCALE GENOMIC DNA]</scope>
    <source>
        <strain evidence="10">Soil9</strain>
    </source>
</reference>
<keyword evidence="3 10" id="KW-0418">Kinase</keyword>
<sequence length="980" mass="105834">MPNDPDVTRVPATDRLPVDEPSPTVVRPADLPATDALLGNSTLRSGRSTASSLPTVPGYEVLREIARGGMGRVLAARDLALGREVAIKVLLPGTAIHDTVSRFVTESKITARLPHPNVPPVYALGTLTDDSPFLAMKLIAGTTFTNALKSRTAPTDDLPRFVRTFEQVCLAVGFAHSQGVIHRDLKPSNIMVGAFGEVQVMDWGLAKSVAATDERETDAPATESGDETQAGQVMGTPAYMAPEQARGESVDCRADVFALGAILSEILTGARLFVGKTSAEVVACTAANDIGDVLDRLNACGADAELVTLAKHCLALNAADRPTDGKAVADAVAAYRAGVEERLRTSERQRAADTAKAIELRKRRRVQVALAGALVLLLFSAAAFTVWEMQQAAERRLEASRQAAEHKADIERAEREKQEAALRQQAKDNEAAAENRQALTELVKRCEEALAASDELAAGAALAEIDRRANAPGAEDFRPRIERCRKDRAMLVTLNRIDDQRWTPTRGSLPPPSAAVPHWGRAFNDYGIVPGTTAPTDVVRLLDGSPIRERVLASLELWHLFGAPPGLAETLHAVDPDPTRDAIRNEARQKAWARVSQKIKELVGGAGTPEQPTRFVAAVGIVPEISWDQRRTLLEQAAARTPNDFAVLMGLGGTRANPSPAAISERVRWCQAAVSVRSQSFIPRMSLGIALWEQGKQSDSIRCFRDAARLGPENAWCHYNLAKALRDSGDVRGAIVELREAVRLAPREALIRELLGTSLGADRDLPGAITELREAVRLAPDYAGAHHNLGMALLLSKDLDGAITEFREAVRFQPDEPNFLYTLANALWDKRDLDGAEEYLRKAIASDKDFTSAHYSLGLLLKERGDAPGAIAEYREAIRLDPKHARAYYGLGIVLRASGDVPGAIAAYRKLLELNPNHSAGHNGLGNALADTGDLDGAIAEFREALRLNPNNGPAKANLADRLKEKAEHVAPPPREAKKQ</sequence>
<dbReference type="PANTHER" id="PTHR43289:SF6">
    <property type="entry name" value="SERINE_THREONINE-PROTEIN KINASE NEKL-3"/>
    <property type="match status" value="1"/>
</dbReference>
<organism evidence="10 11">
    <name type="scientific">Gemmata massiliana</name>
    <dbReference type="NCBI Taxonomy" id="1210884"/>
    <lineage>
        <taxon>Bacteria</taxon>
        <taxon>Pseudomonadati</taxon>
        <taxon>Planctomycetota</taxon>
        <taxon>Planctomycetia</taxon>
        <taxon>Gemmatales</taxon>
        <taxon>Gemmataceae</taxon>
        <taxon>Gemmata</taxon>
    </lineage>
</organism>
<feature type="repeat" description="TPR" evidence="5">
    <location>
        <begin position="885"/>
        <end position="918"/>
    </location>
</feature>
<dbReference type="InterPro" id="IPR000719">
    <property type="entry name" value="Prot_kinase_dom"/>
</dbReference>
<evidence type="ECO:0000256" key="2">
    <source>
        <dbReference type="ARBA" id="ARBA00022741"/>
    </source>
</evidence>
<keyword evidence="8" id="KW-0812">Transmembrane</keyword>
<dbReference type="SUPFAM" id="SSF56112">
    <property type="entry name" value="Protein kinase-like (PK-like)"/>
    <property type="match status" value="1"/>
</dbReference>
<feature type="compositionally biased region" description="Basic and acidic residues" evidence="7">
    <location>
        <begin position="959"/>
        <end position="980"/>
    </location>
</feature>
<dbReference type="EMBL" id="LR593886">
    <property type="protein sequence ID" value="VTR90957.1"/>
    <property type="molecule type" value="Genomic_DNA"/>
</dbReference>
<evidence type="ECO:0000313" key="11">
    <source>
        <dbReference type="Proteomes" id="UP000464178"/>
    </source>
</evidence>
<keyword evidence="4" id="KW-0067">ATP-binding</keyword>
<dbReference type="Gene3D" id="1.25.40.10">
    <property type="entry name" value="Tetratricopeptide repeat domain"/>
    <property type="match status" value="1"/>
</dbReference>
<dbReference type="PROSITE" id="PS00108">
    <property type="entry name" value="PROTEIN_KINASE_ST"/>
    <property type="match status" value="1"/>
</dbReference>
<keyword evidence="2" id="KW-0547">Nucleotide-binding</keyword>
<dbReference type="SMART" id="SM00220">
    <property type="entry name" value="S_TKc"/>
    <property type="match status" value="1"/>
</dbReference>
<feature type="domain" description="Protein kinase" evidence="9">
    <location>
        <begin position="59"/>
        <end position="333"/>
    </location>
</feature>
<dbReference type="Pfam" id="PF13432">
    <property type="entry name" value="TPR_16"/>
    <property type="match status" value="4"/>
</dbReference>
<feature type="region of interest" description="Disordered" evidence="7">
    <location>
        <begin position="950"/>
        <end position="980"/>
    </location>
</feature>
<dbReference type="PROSITE" id="PS50011">
    <property type="entry name" value="PROTEIN_KINASE_DOM"/>
    <property type="match status" value="1"/>
</dbReference>
<keyword evidence="5" id="KW-0802">TPR repeat</keyword>
<protein>
    <recommendedName>
        <fullName evidence="9">Protein kinase domain-containing protein</fullName>
    </recommendedName>
</protein>
<dbReference type="GO" id="GO:0004674">
    <property type="term" value="F:protein serine/threonine kinase activity"/>
    <property type="evidence" value="ECO:0007669"/>
    <property type="project" value="UniProtKB-KW"/>
</dbReference>
<feature type="region of interest" description="Disordered" evidence="7">
    <location>
        <begin position="1"/>
        <end position="31"/>
    </location>
</feature>
<proteinExistence type="predicted"/>
<dbReference type="PROSITE" id="PS50293">
    <property type="entry name" value="TPR_REGION"/>
    <property type="match status" value="3"/>
</dbReference>
<evidence type="ECO:0000259" key="9">
    <source>
        <dbReference type="PROSITE" id="PS50011"/>
    </source>
</evidence>
<dbReference type="KEGG" id="gms:SOIL9_67570"/>
<feature type="coiled-coil region" evidence="6">
    <location>
        <begin position="389"/>
        <end position="449"/>
    </location>
</feature>
<dbReference type="SMART" id="SM00028">
    <property type="entry name" value="TPR"/>
    <property type="match status" value="8"/>
</dbReference>
<keyword evidence="11" id="KW-1185">Reference proteome</keyword>
<keyword evidence="8" id="KW-0472">Membrane</keyword>
<evidence type="ECO:0000256" key="8">
    <source>
        <dbReference type="SAM" id="Phobius"/>
    </source>
</evidence>
<dbReference type="Proteomes" id="UP000464178">
    <property type="component" value="Chromosome"/>
</dbReference>
<gene>
    <name evidence="10" type="ORF">SOIL9_67570</name>
</gene>
<keyword evidence="6" id="KW-0175">Coiled coil</keyword>
<keyword evidence="10" id="KW-0723">Serine/threonine-protein kinase</keyword>
<keyword evidence="8" id="KW-1133">Transmembrane helix</keyword>
<dbReference type="PANTHER" id="PTHR43289">
    <property type="entry name" value="MITOGEN-ACTIVATED PROTEIN KINASE KINASE KINASE 20-RELATED"/>
    <property type="match status" value="1"/>
</dbReference>